<dbReference type="NCBIfam" id="NF006090">
    <property type="entry name" value="PRK08242.1"/>
    <property type="match status" value="1"/>
</dbReference>
<dbReference type="PANTHER" id="PTHR43365:SF1">
    <property type="entry name" value="ACETYL-COA C-ACYLTRANSFERASE"/>
    <property type="match status" value="1"/>
</dbReference>
<keyword evidence="2 5" id="KW-0808">Transferase</keyword>
<dbReference type="Pfam" id="PF00108">
    <property type="entry name" value="Thiolase_N"/>
    <property type="match status" value="1"/>
</dbReference>
<reference evidence="9 10" key="1">
    <citation type="submission" date="2018-07" db="EMBL/GenBank/DDBJ databases">
        <title>Freshwater and sediment microbial communities from various areas in North America, analyzing microbe dynamics in response to fracking.</title>
        <authorList>
            <person name="Lamendella R."/>
        </authorList>
    </citation>
    <scope>NUCLEOTIDE SEQUENCE [LARGE SCALE GENOMIC DNA]</scope>
    <source>
        <strain evidence="9 10">114E</strain>
        <strain evidence="8 11">114E_o</strain>
    </source>
</reference>
<dbReference type="InterPro" id="IPR020616">
    <property type="entry name" value="Thiolase_N"/>
</dbReference>
<comment type="similarity">
    <text evidence="1 5">Belongs to the thiolase-like superfamily. Thiolase family.</text>
</comment>
<dbReference type="InterPro" id="IPR020617">
    <property type="entry name" value="Thiolase_C"/>
</dbReference>
<evidence type="ECO:0000256" key="1">
    <source>
        <dbReference type="ARBA" id="ARBA00010982"/>
    </source>
</evidence>
<dbReference type="PIRSF" id="PIRSF000429">
    <property type="entry name" value="Ac-CoA_Ac_transf"/>
    <property type="match status" value="1"/>
</dbReference>
<evidence type="ECO:0000259" key="6">
    <source>
        <dbReference type="Pfam" id="PF00108"/>
    </source>
</evidence>
<dbReference type="Proteomes" id="UP000253065">
    <property type="component" value="Unassembled WGS sequence"/>
</dbReference>
<evidence type="ECO:0000259" key="7">
    <source>
        <dbReference type="Pfam" id="PF02803"/>
    </source>
</evidence>
<keyword evidence="11" id="KW-1185">Reference proteome</keyword>
<evidence type="ECO:0000313" key="9">
    <source>
        <dbReference type="EMBL" id="RCW31272.1"/>
    </source>
</evidence>
<protein>
    <submittedName>
        <fullName evidence="9">Acetyl-CoA C-acetyltransferase</fullName>
    </submittedName>
</protein>
<dbReference type="EMBL" id="QPJB01000012">
    <property type="protein sequence ID" value="RCW31272.1"/>
    <property type="molecule type" value="Genomic_DNA"/>
</dbReference>
<dbReference type="InterPro" id="IPR020613">
    <property type="entry name" value="Thiolase_CS"/>
</dbReference>
<feature type="active site" description="Proton acceptor" evidence="4">
    <location>
        <position position="358"/>
    </location>
</feature>
<dbReference type="CDD" id="cd00751">
    <property type="entry name" value="thiolase"/>
    <property type="match status" value="1"/>
</dbReference>
<dbReference type="PROSITE" id="PS00099">
    <property type="entry name" value="THIOLASE_3"/>
    <property type="match status" value="1"/>
</dbReference>
<dbReference type="Proteomes" id="UP000252795">
    <property type="component" value="Unassembled WGS sequence"/>
</dbReference>
<evidence type="ECO:0000256" key="5">
    <source>
        <dbReference type="RuleBase" id="RU003557"/>
    </source>
</evidence>
<dbReference type="SUPFAM" id="SSF53901">
    <property type="entry name" value="Thiolase-like"/>
    <property type="match status" value="2"/>
</dbReference>
<evidence type="ECO:0000256" key="3">
    <source>
        <dbReference type="ARBA" id="ARBA00023315"/>
    </source>
</evidence>
<evidence type="ECO:0000313" key="10">
    <source>
        <dbReference type="Proteomes" id="UP000252795"/>
    </source>
</evidence>
<name>A0A368UR69_MARNT</name>
<organism evidence="9 10">
    <name type="scientific">Marinobacter nauticus</name>
    <name type="common">Marinobacter hydrocarbonoclasticus</name>
    <name type="synonym">Marinobacter aquaeolei</name>
    <dbReference type="NCBI Taxonomy" id="2743"/>
    <lineage>
        <taxon>Bacteria</taxon>
        <taxon>Pseudomonadati</taxon>
        <taxon>Pseudomonadota</taxon>
        <taxon>Gammaproteobacteria</taxon>
        <taxon>Pseudomonadales</taxon>
        <taxon>Marinobacteraceae</taxon>
        <taxon>Marinobacter</taxon>
    </lineage>
</organism>
<dbReference type="InterPro" id="IPR020615">
    <property type="entry name" value="Thiolase_acyl_enz_int_AS"/>
</dbReference>
<evidence type="ECO:0000313" key="11">
    <source>
        <dbReference type="Proteomes" id="UP000253065"/>
    </source>
</evidence>
<dbReference type="PROSITE" id="PS00737">
    <property type="entry name" value="THIOLASE_2"/>
    <property type="match status" value="1"/>
</dbReference>
<dbReference type="Gene3D" id="3.40.47.10">
    <property type="match status" value="2"/>
</dbReference>
<feature type="domain" description="Thiolase C-terminal" evidence="7">
    <location>
        <begin position="279"/>
        <end position="401"/>
    </location>
</feature>
<sequence>MTTEAYIFDAVRTPRGRGKKDGSLHSVKPITLLTTVLKALEERNRLDTSQVDDVVMGCVTAVGDQGADIAKTAALAADWDEKVAGVTLNRFCASGLEAVNLAAMKVRSGWEDMVVAGGVEAMSRVPMGSDGGAWATDPETNLHTGFMPQGIGADLIATLEGFTREDVDGFAVKSQQKAANAWEKGYFAKSIVPVTDQNGVVILDRDEHVRGNTTVESLAGLKPSFQMMGEMGFDGVAREKYHYVEKINHVHHAGNSSGIVDGATAMLIGSEAKGKQLGLKPRARIVATAVTSTDPTIMLTGPAPAARKALEKAGMTVDQIDLFEVNEAFASVVMRFQKELSVPDEKVNVNGGAIAMGHPLGATGAIILGTLLDELERRELRYGLATLCVGGGMGIATIIERV</sequence>
<dbReference type="AlphaFoldDB" id="A0A368UR69"/>
<dbReference type="RefSeq" id="WP_113880551.1">
    <property type="nucleotide sequence ID" value="NZ_QNSA01000012.1"/>
</dbReference>
<evidence type="ECO:0000256" key="4">
    <source>
        <dbReference type="PIRSR" id="PIRSR000429-1"/>
    </source>
</evidence>
<dbReference type="InterPro" id="IPR020610">
    <property type="entry name" value="Thiolase_AS"/>
</dbReference>
<feature type="active site" description="Proton acceptor" evidence="4">
    <location>
        <position position="388"/>
    </location>
</feature>
<dbReference type="NCBIfam" id="TIGR01930">
    <property type="entry name" value="AcCoA-C-Actrans"/>
    <property type="match status" value="1"/>
</dbReference>
<dbReference type="Pfam" id="PF02803">
    <property type="entry name" value="Thiolase_C"/>
    <property type="match status" value="1"/>
</dbReference>
<dbReference type="PANTHER" id="PTHR43365">
    <property type="entry name" value="BLR7806 PROTEIN"/>
    <property type="match status" value="1"/>
</dbReference>
<evidence type="ECO:0000313" key="8">
    <source>
        <dbReference type="EMBL" id="RBP69628.1"/>
    </source>
</evidence>
<evidence type="ECO:0000256" key="2">
    <source>
        <dbReference type="ARBA" id="ARBA00022679"/>
    </source>
</evidence>
<dbReference type="GO" id="GO:0003988">
    <property type="term" value="F:acetyl-CoA C-acyltransferase activity"/>
    <property type="evidence" value="ECO:0007669"/>
    <property type="project" value="UniProtKB-ARBA"/>
</dbReference>
<dbReference type="PROSITE" id="PS00098">
    <property type="entry name" value="THIOLASE_1"/>
    <property type="match status" value="1"/>
</dbReference>
<comment type="caution">
    <text evidence="9">The sequence shown here is derived from an EMBL/GenBank/DDBJ whole genome shotgun (WGS) entry which is preliminary data.</text>
</comment>
<proteinExistence type="inferred from homology"/>
<dbReference type="InterPro" id="IPR016039">
    <property type="entry name" value="Thiolase-like"/>
</dbReference>
<dbReference type="InterPro" id="IPR002155">
    <property type="entry name" value="Thiolase"/>
</dbReference>
<feature type="domain" description="Thiolase N-terminal" evidence="6">
    <location>
        <begin position="6"/>
        <end position="229"/>
    </location>
</feature>
<gene>
    <name evidence="9" type="ORF">DET51_11271</name>
    <name evidence="8" type="ORF">DET64_11271</name>
</gene>
<keyword evidence="3 5" id="KW-0012">Acyltransferase</keyword>
<feature type="active site" description="Acyl-thioester intermediate" evidence="4">
    <location>
        <position position="92"/>
    </location>
</feature>
<dbReference type="EMBL" id="QNSA01000012">
    <property type="protein sequence ID" value="RBP69628.1"/>
    <property type="molecule type" value="Genomic_DNA"/>
</dbReference>
<accession>A0A368UR69</accession>